<feature type="region of interest" description="Disordered" evidence="1">
    <location>
        <begin position="22"/>
        <end position="51"/>
    </location>
</feature>
<keyword evidence="3" id="KW-1185">Reference proteome</keyword>
<evidence type="ECO:0000313" key="2">
    <source>
        <dbReference type="EMBL" id="MED6122279.1"/>
    </source>
</evidence>
<sequence>MWFTRNGFRTDRILLQICSGWIPSSSRSGSSSSKLTEPPTVPGPEYIGPDEVEAAAEPMSKDMNGMPEFGWKGGAAMRRCWMFWPPAAGFPACGKATGGTLNSLAIGLEFGGEIRVL</sequence>
<organism evidence="2 3">
    <name type="scientific">Stylosanthes scabra</name>
    <dbReference type="NCBI Taxonomy" id="79078"/>
    <lineage>
        <taxon>Eukaryota</taxon>
        <taxon>Viridiplantae</taxon>
        <taxon>Streptophyta</taxon>
        <taxon>Embryophyta</taxon>
        <taxon>Tracheophyta</taxon>
        <taxon>Spermatophyta</taxon>
        <taxon>Magnoliopsida</taxon>
        <taxon>eudicotyledons</taxon>
        <taxon>Gunneridae</taxon>
        <taxon>Pentapetalae</taxon>
        <taxon>rosids</taxon>
        <taxon>fabids</taxon>
        <taxon>Fabales</taxon>
        <taxon>Fabaceae</taxon>
        <taxon>Papilionoideae</taxon>
        <taxon>50 kb inversion clade</taxon>
        <taxon>dalbergioids sensu lato</taxon>
        <taxon>Dalbergieae</taxon>
        <taxon>Pterocarpus clade</taxon>
        <taxon>Stylosanthes</taxon>
    </lineage>
</organism>
<gene>
    <name evidence="2" type="ORF">PIB30_038375</name>
</gene>
<dbReference type="Proteomes" id="UP001341840">
    <property type="component" value="Unassembled WGS sequence"/>
</dbReference>
<feature type="compositionally biased region" description="Low complexity" evidence="1">
    <location>
        <begin position="24"/>
        <end position="33"/>
    </location>
</feature>
<reference evidence="2 3" key="1">
    <citation type="journal article" date="2023" name="Plants (Basel)">
        <title>Bridging the Gap: Combining Genomics and Transcriptomics Approaches to Understand Stylosanthes scabra, an Orphan Legume from the Brazilian Caatinga.</title>
        <authorList>
            <person name="Ferreira-Neto J.R.C."/>
            <person name="da Silva M.D."/>
            <person name="Binneck E."/>
            <person name="de Melo N.F."/>
            <person name="da Silva R.H."/>
            <person name="de Melo A.L.T.M."/>
            <person name="Pandolfi V."/>
            <person name="Bustamante F.O."/>
            <person name="Brasileiro-Vidal A.C."/>
            <person name="Benko-Iseppon A.M."/>
        </authorList>
    </citation>
    <scope>NUCLEOTIDE SEQUENCE [LARGE SCALE GENOMIC DNA]</scope>
    <source>
        <tissue evidence="2">Leaves</tissue>
    </source>
</reference>
<protein>
    <submittedName>
        <fullName evidence="2">Uncharacterized protein</fullName>
    </submittedName>
</protein>
<name>A0ABU6REN3_9FABA</name>
<proteinExistence type="predicted"/>
<comment type="caution">
    <text evidence="2">The sequence shown here is derived from an EMBL/GenBank/DDBJ whole genome shotgun (WGS) entry which is preliminary data.</text>
</comment>
<evidence type="ECO:0000313" key="3">
    <source>
        <dbReference type="Proteomes" id="UP001341840"/>
    </source>
</evidence>
<accession>A0ABU6REN3</accession>
<evidence type="ECO:0000256" key="1">
    <source>
        <dbReference type="SAM" id="MobiDB-lite"/>
    </source>
</evidence>
<dbReference type="EMBL" id="JASCZI010030406">
    <property type="protein sequence ID" value="MED6122279.1"/>
    <property type="molecule type" value="Genomic_DNA"/>
</dbReference>